<dbReference type="InterPro" id="IPR001713">
    <property type="entry name" value="Prot_inh_stefin"/>
</dbReference>
<dbReference type="AlphaFoldDB" id="A0A8B7XRT1"/>
<reference evidence="9" key="1">
    <citation type="submission" date="2025-08" db="UniProtKB">
        <authorList>
            <consortium name="RefSeq"/>
        </authorList>
    </citation>
    <scope>IDENTIFICATION</scope>
</reference>
<dbReference type="RefSeq" id="XP_022082902.1">
    <property type="nucleotide sequence ID" value="XM_022227210.1"/>
</dbReference>
<evidence type="ECO:0000256" key="5">
    <source>
        <dbReference type="ARBA" id="ARBA00022704"/>
    </source>
</evidence>
<keyword evidence="5" id="KW-0789">Thiol protease inhibitor</keyword>
<dbReference type="Gene3D" id="3.10.450.10">
    <property type="match status" value="1"/>
</dbReference>
<organism evidence="8 9">
    <name type="scientific">Acanthaster planci</name>
    <name type="common">Crown-of-thorns starfish</name>
    <dbReference type="NCBI Taxonomy" id="133434"/>
    <lineage>
        <taxon>Eukaryota</taxon>
        <taxon>Metazoa</taxon>
        <taxon>Echinodermata</taxon>
        <taxon>Eleutherozoa</taxon>
        <taxon>Asterozoa</taxon>
        <taxon>Asteroidea</taxon>
        <taxon>Valvatacea</taxon>
        <taxon>Valvatida</taxon>
        <taxon>Acanthasteridae</taxon>
        <taxon>Acanthaster</taxon>
    </lineage>
</organism>
<evidence type="ECO:0000256" key="1">
    <source>
        <dbReference type="ARBA" id="ARBA00004496"/>
    </source>
</evidence>
<keyword evidence="4" id="KW-0646">Protease inhibitor</keyword>
<evidence type="ECO:0000313" key="8">
    <source>
        <dbReference type="Proteomes" id="UP000694845"/>
    </source>
</evidence>
<dbReference type="Proteomes" id="UP000694845">
    <property type="component" value="Unplaced"/>
</dbReference>
<evidence type="ECO:0000259" key="7">
    <source>
        <dbReference type="Pfam" id="PF00031"/>
    </source>
</evidence>
<dbReference type="InterPro" id="IPR000010">
    <property type="entry name" value="Cystatin_dom"/>
</dbReference>
<proteinExistence type="inferred from homology"/>
<dbReference type="OrthoDB" id="2429551at2759"/>
<keyword evidence="8" id="KW-1185">Reference proteome</keyword>
<dbReference type="InterPro" id="IPR018073">
    <property type="entry name" value="Prot_inh_cystat_CS"/>
</dbReference>
<accession>A0A8B7XRT1</accession>
<dbReference type="GO" id="GO:0005829">
    <property type="term" value="C:cytosol"/>
    <property type="evidence" value="ECO:0007669"/>
    <property type="project" value="TreeGrafter"/>
</dbReference>
<dbReference type="GeneID" id="110975079"/>
<feature type="region of interest" description="Disordered" evidence="6">
    <location>
        <begin position="1"/>
        <end position="24"/>
    </location>
</feature>
<feature type="domain" description="Cystatin" evidence="7">
    <location>
        <begin position="8"/>
        <end position="63"/>
    </location>
</feature>
<sequence>MATVKIPGGWSEPKPATPQIQGYADEVKPQVERKIGRNLETYKAVLYAEQVVAGRNYLIKIDTGGPGTSYVHVLLFVTLQNVVEFRDAWDGLGKDSPLEPPKQTTT</sequence>
<evidence type="ECO:0000256" key="6">
    <source>
        <dbReference type="SAM" id="MobiDB-lite"/>
    </source>
</evidence>
<gene>
    <name evidence="9" type="primary">LOC110975079</name>
</gene>
<protein>
    <submittedName>
        <fullName evidence="9">Cystatin-A5-like</fullName>
    </submittedName>
</protein>
<comment type="subcellular location">
    <subcellularLocation>
        <location evidence="1">Cytoplasm</location>
    </subcellularLocation>
</comment>
<dbReference type="InterPro" id="IPR046350">
    <property type="entry name" value="Cystatin_sf"/>
</dbReference>
<dbReference type="KEGG" id="aplc:110975079"/>
<dbReference type="GO" id="GO:0004869">
    <property type="term" value="F:cysteine-type endopeptidase inhibitor activity"/>
    <property type="evidence" value="ECO:0007669"/>
    <property type="project" value="UniProtKB-KW"/>
</dbReference>
<dbReference type="SUPFAM" id="SSF54403">
    <property type="entry name" value="Cystatin/monellin"/>
    <property type="match status" value="1"/>
</dbReference>
<comment type="similarity">
    <text evidence="2">Belongs to the cystatin family.</text>
</comment>
<evidence type="ECO:0000256" key="3">
    <source>
        <dbReference type="ARBA" id="ARBA00022490"/>
    </source>
</evidence>
<dbReference type="Pfam" id="PF00031">
    <property type="entry name" value="Cystatin"/>
    <property type="match status" value="1"/>
</dbReference>
<dbReference type="PANTHER" id="PTHR11414:SF21">
    <property type="entry name" value="CYSTATIN 14A, TANDEM DUPLICATE 1-RELATED"/>
    <property type="match status" value="1"/>
</dbReference>
<name>A0A8B7XRT1_ACAPL</name>
<dbReference type="PANTHER" id="PTHR11414">
    <property type="entry name" value="CYSTATIN FAMILY MEMBER"/>
    <property type="match status" value="1"/>
</dbReference>
<dbReference type="PROSITE" id="PS00287">
    <property type="entry name" value="CYSTATIN"/>
    <property type="match status" value="1"/>
</dbReference>
<evidence type="ECO:0000256" key="2">
    <source>
        <dbReference type="ARBA" id="ARBA00009403"/>
    </source>
</evidence>
<keyword evidence="3" id="KW-0963">Cytoplasm</keyword>
<evidence type="ECO:0000313" key="9">
    <source>
        <dbReference type="RefSeq" id="XP_022082902.1"/>
    </source>
</evidence>
<dbReference type="PRINTS" id="PR00295">
    <property type="entry name" value="STEFINA"/>
</dbReference>
<evidence type="ECO:0000256" key="4">
    <source>
        <dbReference type="ARBA" id="ARBA00022690"/>
    </source>
</evidence>